<dbReference type="EMBL" id="JAELUP010000019">
    <property type="protein sequence ID" value="MBJ6361109.1"/>
    <property type="molecule type" value="Genomic_DNA"/>
</dbReference>
<dbReference type="SUPFAM" id="SSF48024">
    <property type="entry name" value="N-terminal domain of DnaB helicase"/>
    <property type="match status" value="1"/>
</dbReference>
<dbReference type="GO" id="GO:0003677">
    <property type="term" value="F:DNA binding"/>
    <property type="evidence" value="ECO:0007669"/>
    <property type="project" value="UniProtKB-UniRule"/>
</dbReference>
<dbReference type="RefSeq" id="WP_199018663.1">
    <property type="nucleotide sequence ID" value="NZ_JAELUP010000019.1"/>
</dbReference>
<evidence type="ECO:0000256" key="9">
    <source>
        <dbReference type="ARBA" id="ARBA00023235"/>
    </source>
</evidence>
<keyword evidence="7 12" id="KW-0067">ATP-binding</keyword>
<keyword evidence="4 12" id="KW-0547">Nucleotide-binding</keyword>
<dbReference type="Pfam" id="PF00772">
    <property type="entry name" value="DnaB"/>
    <property type="match status" value="1"/>
</dbReference>
<dbReference type="InterPro" id="IPR007694">
    <property type="entry name" value="DNA_helicase_DnaB-like_C"/>
</dbReference>
<dbReference type="GO" id="GO:0016787">
    <property type="term" value="F:hydrolase activity"/>
    <property type="evidence" value="ECO:0007669"/>
    <property type="project" value="UniProtKB-KW"/>
</dbReference>
<dbReference type="Pfam" id="PF03796">
    <property type="entry name" value="DnaB_C"/>
    <property type="match status" value="1"/>
</dbReference>
<keyword evidence="5 12" id="KW-0378">Hydrolase</keyword>
<evidence type="ECO:0000256" key="4">
    <source>
        <dbReference type="ARBA" id="ARBA00022741"/>
    </source>
</evidence>
<evidence type="ECO:0000256" key="11">
    <source>
        <dbReference type="NCBIfam" id="TIGR00665"/>
    </source>
</evidence>
<dbReference type="NCBIfam" id="TIGR00665">
    <property type="entry name" value="DnaB"/>
    <property type="match status" value="1"/>
</dbReference>
<dbReference type="InterPro" id="IPR027417">
    <property type="entry name" value="P-loop_NTPase"/>
</dbReference>
<dbReference type="AlphaFoldDB" id="A0A934J0K9"/>
<evidence type="ECO:0000256" key="5">
    <source>
        <dbReference type="ARBA" id="ARBA00022801"/>
    </source>
</evidence>
<evidence type="ECO:0000256" key="8">
    <source>
        <dbReference type="ARBA" id="ARBA00023125"/>
    </source>
</evidence>
<comment type="catalytic activity">
    <reaction evidence="10 12">
        <text>ATP + H2O = ADP + phosphate + H(+)</text>
        <dbReference type="Rhea" id="RHEA:13065"/>
        <dbReference type="ChEBI" id="CHEBI:15377"/>
        <dbReference type="ChEBI" id="CHEBI:15378"/>
        <dbReference type="ChEBI" id="CHEBI:30616"/>
        <dbReference type="ChEBI" id="CHEBI:43474"/>
        <dbReference type="ChEBI" id="CHEBI:456216"/>
        <dbReference type="EC" id="5.6.2.3"/>
    </reaction>
</comment>
<dbReference type="PANTHER" id="PTHR30153:SF2">
    <property type="entry name" value="REPLICATIVE DNA HELICASE"/>
    <property type="match status" value="1"/>
</dbReference>
<dbReference type="SUPFAM" id="SSF52540">
    <property type="entry name" value="P-loop containing nucleoside triphosphate hydrolases"/>
    <property type="match status" value="1"/>
</dbReference>
<sequence length="436" mass="48881">MIDPPLFNLEAEQAVIGAILLEPKSIDAVREKAPEQAFYHKAHRTIYQAMLEIADQNIPIDLVQLTEILQKKQKLDEVGGVIYMSQLAGSVPTASNILYYVDILLEKHRLRNLKQALGKSLSAIAEGDDFEEVLSEITEDVSRLSDQLEPEEGFIHIAKSAEGHEDVMEGRVQHKGLTGVKTAGSALDMFTGGRQKGELIVVAARPSIGKSDYMLNEALNAAKSGTAAGIFSLEMPGVMLTDRLISVIGHIDRLKLRTGLLDDEDWYKYTMARSVLSKLPIYVVAKQGQSIQSIRNKVKWLKREHNNLVIYIDYLQLVNGGQRFPNREAELGYISRSLKQIALENDCPVIAISAINRNSEKRQDKRPMLSDLRESGQIEFDADEVDFLYRDDYYNSDSEKKNITEIIIAKGRNTGIGVIEMGYLKQYGKFVDLHLT</sequence>
<reference evidence="14" key="1">
    <citation type="submission" date="2020-12" db="EMBL/GenBank/DDBJ databases">
        <authorList>
            <person name="Huq M.A."/>
        </authorList>
    </citation>
    <scope>NUCLEOTIDE SEQUENCE</scope>
    <source>
        <strain evidence="14">MAHUQ-46</strain>
    </source>
</reference>
<dbReference type="GO" id="GO:0005524">
    <property type="term" value="F:ATP binding"/>
    <property type="evidence" value="ECO:0007669"/>
    <property type="project" value="UniProtKB-UniRule"/>
</dbReference>
<keyword evidence="15" id="KW-1185">Reference proteome</keyword>
<dbReference type="InterPro" id="IPR016136">
    <property type="entry name" value="DNA_helicase_N/primase_C"/>
</dbReference>
<accession>A0A934J0K9</accession>
<keyword evidence="2 12" id="KW-0639">Primosome</keyword>
<dbReference type="Gene3D" id="3.40.50.300">
    <property type="entry name" value="P-loop containing nucleotide triphosphate hydrolases"/>
    <property type="match status" value="1"/>
</dbReference>
<protein>
    <recommendedName>
        <fullName evidence="11 12">Replicative DNA helicase</fullName>
        <ecNumber evidence="11 12">5.6.2.3</ecNumber>
    </recommendedName>
</protein>
<keyword evidence="9" id="KW-0413">Isomerase</keyword>
<keyword evidence="3 12" id="KW-0235">DNA replication</keyword>
<evidence type="ECO:0000256" key="12">
    <source>
        <dbReference type="RuleBase" id="RU362085"/>
    </source>
</evidence>
<dbReference type="GO" id="GO:0005829">
    <property type="term" value="C:cytosol"/>
    <property type="evidence" value="ECO:0007669"/>
    <property type="project" value="TreeGrafter"/>
</dbReference>
<dbReference type="EC" id="5.6.2.3" evidence="11 12"/>
<proteinExistence type="inferred from homology"/>
<comment type="caution">
    <text evidence="14">The sequence shown here is derived from an EMBL/GenBank/DDBJ whole genome shotgun (WGS) entry which is preliminary data.</text>
</comment>
<dbReference type="PROSITE" id="PS51199">
    <property type="entry name" value="SF4_HELICASE"/>
    <property type="match status" value="1"/>
</dbReference>
<evidence type="ECO:0000256" key="7">
    <source>
        <dbReference type="ARBA" id="ARBA00022840"/>
    </source>
</evidence>
<dbReference type="InterPro" id="IPR007692">
    <property type="entry name" value="DNA_helicase_DnaB"/>
</dbReference>
<dbReference type="GO" id="GO:1990077">
    <property type="term" value="C:primosome complex"/>
    <property type="evidence" value="ECO:0007669"/>
    <property type="project" value="UniProtKB-UniRule"/>
</dbReference>
<evidence type="ECO:0000256" key="1">
    <source>
        <dbReference type="ARBA" id="ARBA00008428"/>
    </source>
</evidence>
<dbReference type="Gene3D" id="1.10.860.10">
    <property type="entry name" value="DNAb Helicase, Chain A"/>
    <property type="match status" value="1"/>
</dbReference>
<dbReference type="GO" id="GO:0006269">
    <property type="term" value="P:DNA replication, synthesis of primer"/>
    <property type="evidence" value="ECO:0007669"/>
    <property type="project" value="UniProtKB-UniRule"/>
</dbReference>
<feature type="domain" description="SF4 helicase" evidence="13">
    <location>
        <begin position="173"/>
        <end position="436"/>
    </location>
</feature>
<dbReference type="CDD" id="cd00984">
    <property type="entry name" value="DnaB_C"/>
    <property type="match status" value="1"/>
</dbReference>
<keyword evidence="6 12" id="KW-0347">Helicase</keyword>
<evidence type="ECO:0000313" key="15">
    <source>
        <dbReference type="Proteomes" id="UP000640274"/>
    </source>
</evidence>
<dbReference type="InterPro" id="IPR036185">
    <property type="entry name" value="DNA_heli_DnaB-like_N_sf"/>
</dbReference>
<comment type="function">
    <text evidence="12">The main replicative DNA helicase, it participates in initiation and elongation during chromosome replication. Travels ahead of the DNA replisome, separating dsDNA into templates for DNA synthesis. A processive ATP-dependent 5'-3' DNA helicase it has DNA-dependent ATPase activity.</text>
</comment>
<evidence type="ECO:0000256" key="10">
    <source>
        <dbReference type="ARBA" id="ARBA00048954"/>
    </source>
</evidence>
<name>A0A934J0K9_9BACL</name>
<keyword evidence="8 12" id="KW-0238">DNA-binding</keyword>
<evidence type="ECO:0000256" key="2">
    <source>
        <dbReference type="ARBA" id="ARBA00022515"/>
    </source>
</evidence>
<organism evidence="14 15">
    <name type="scientific">Paenibacillus roseus</name>
    <dbReference type="NCBI Taxonomy" id="2798579"/>
    <lineage>
        <taxon>Bacteria</taxon>
        <taxon>Bacillati</taxon>
        <taxon>Bacillota</taxon>
        <taxon>Bacilli</taxon>
        <taxon>Bacillales</taxon>
        <taxon>Paenibacillaceae</taxon>
        <taxon>Paenibacillus</taxon>
    </lineage>
</organism>
<dbReference type="GO" id="GO:0043139">
    <property type="term" value="F:5'-3' DNA helicase activity"/>
    <property type="evidence" value="ECO:0007669"/>
    <property type="project" value="UniProtKB-EC"/>
</dbReference>
<dbReference type="InterPro" id="IPR007693">
    <property type="entry name" value="DNA_helicase_DnaB-like_N"/>
</dbReference>
<evidence type="ECO:0000313" key="14">
    <source>
        <dbReference type="EMBL" id="MBJ6361109.1"/>
    </source>
</evidence>
<dbReference type="Proteomes" id="UP000640274">
    <property type="component" value="Unassembled WGS sequence"/>
</dbReference>
<comment type="similarity">
    <text evidence="1 12">Belongs to the helicase family. DnaB subfamily.</text>
</comment>
<evidence type="ECO:0000256" key="6">
    <source>
        <dbReference type="ARBA" id="ARBA00022806"/>
    </source>
</evidence>
<dbReference type="PANTHER" id="PTHR30153">
    <property type="entry name" value="REPLICATIVE DNA HELICASE DNAB"/>
    <property type="match status" value="1"/>
</dbReference>
<evidence type="ECO:0000256" key="3">
    <source>
        <dbReference type="ARBA" id="ARBA00022705"/>
    </source>
</evidence>
<gene>
    <name evidence="14" type="primary">dnaB</name>
    <name evidence="14" type="ORF">JFN88_07245</name>
</gene>
<evidence type="ECO:0000259" key="13">
    <source>
        <dbReference type="PROSITE" id="PS51199"/>
    </source>
</evidence>